<evidence type="ECO:0000313" key="3">
    <source>
        <dbReference type="Proteomes" id="UP000016587"/>
    </source>
</evidence>
<dbReference type="eggNOG" id="COG4671">
    <property type="taxonomic scope" value="Bacteria"/>
</dbReference>
<dbReference type="PANTHER" id="PTHR21015:SF28">
    <property type="entry name" value="SLL1722 PROTEIN"/>
    <property type="match status" value="1"/>
</dbReference>
<evidence type="ECO:0000259" key="1">
    <source>
        <dbReference type="Pfam" id="PF04101"/>
    </source>
</evidence>
<dbReference type="KEGG" id="dgg:DGI_2233"/>
<accession>T2GCF8</accession>
<dbReference type="Pfam" id="PF04101">
    <property type="entry name" value="Glyco_tran_28_C"/>
    <property type="match status" value="1"/>
</dbReference>
<keyword evidence="3" id="KW-1185">Reference proteome</keyword>
<dbReference type="InterPro" id="IPR007235">
    <property type="entry name" value="Glyco_trans_28_C"/>
</dbReference>
<dbReference type="PATRIC" id="fig|1121448.10.peg.2186"/>
<reference evidence="2 3" key="1">
    <citation type="journal article" date="2013" name="J. Bacteriol.">
        <title>Roles of HynAB and Ech, the only two hydrogenases found in the model sulfate reducer Desulfovibrio gigas.</title>
        <authorList>
            <person name="Morais-Silva F.O."/>
            <person name="Santos C.I."/>
            <person name="Rodrigues R."/>
            <person name="Pereira I.A."/>
            <person name="Rodrigues-Pousada C."/>
        </authorList>
    </citation>
    <scope>NUCLEOTIDE SEQUENCE [LARGE SCALE GENOMIC DNA]</scope>
    <source>
        <strain evidence="3">ATCC 19364 / DSM 1382 / NCIMB 9332 / VKM B-1759</strain>
    </source>
</reference>
<name>T2GCF8_MEGG1</name>
<dbReference type="HOGENOM" id="CLU_055279_0_0_7"/>
<proteinExistence type="predicted"/>
<organism evidence="2 3">
    <name type="scientific">Megalodesulfovibrio gigas (strain ATCC 19364 / DSM 1382 / NCIMB 9332 / VKM B-1759)</name>
    <name type="common">Desulfovibrio gigas</name>
    <dbReference type="NCBI Taxonomy" id="1121448"/>
    <lineage>
        <taxon>Bacteria</taxon>
        <taxon>Pseudomonadati</taxon>
        <taxon>Thermodesulfobacteriota</taxon>
        <taxon>Desulfovibrionia</taxon>
        <taxon>Desulfovibrionales</taxon>
        <taxon>Desulfovibrionaceae</taxon>
        <taxon>Megalodesulfovibrio</taxon>
    </lineage>
</organism>
<dbReference type="Gene3D" id="3.40.50.2000">
    <property type="entry name" value="Glycogen Phosphorylase B"/>
    <property type="match status" value="1"/>
</dbReference>
<dbReference type="SUPFAM" id="SSF53756">
    <property type="entry name" value="UDP-Glycosyltransferase/glycogen phosphorylase"/>
    <property type="match status" value="1"/>
</dbReference>
<dbReference type="PANTHER" id="PTHR21015">
    <property type="entry name" value="UDP-N-ACETYLGLUCOSAMINE--N-ACETYLMURAMYL-(PENTAPEPTIDE) PYROPHOSPHORYL-UNDECAPRENOL N-ACETYLGLUCOSAMINE TRANSFERASE 1"/>
    <property type="match status" value="1"/>
</dbReference>
<dbReference type="AlphaFoldDB" id="T2GCF8"/>
<keyword evidence="2" id="KW-0808">Transferase</keyword>
<dbReference type="EMBL" id="CP006585">
    <property type="protein sequence ID" value="AGW13988.1"/>
    <property type="molecule type" value="Genomic_DNA"/>
</dbReference>
<dbReference type="RefSeq" id="WP_021760934.1">
    <property type="nucleotide sequence ID" value="NC_022444.1"/>
</dbReference>
<gene>
    <name evidence="2" type="ORF">DGI_2233</name>
</gene>
<evidence type="ECO:0000313" key="2">
    <source>
        <dbReference type="EMBL" id="AGW13988.1"/>
    </source>
</evidence>
<sequence length="397" mass="44873">MSAPSTYNILMYSHDTYGLGHIRRSLAIASQLVGEGVNILILTGSPIVGRFNVPEGIDFVRIPGMIKKSNTVYLPHSIKVNARHALHIRRNIITATARAFDPALFIVDKVPLGLKREVAPTLKWFRKTRPQTKVILGLRDILDDAESTRQEWEERGDLEAMDKLYSEIWVYGIQDLYDPIKEYGIPESISKKMLFTGYIPRFSFKKAATCPPSNFSRNSDKPRVLVTIGGGGDGFPVLDTYLRMVEQNPGFPFRSSMVCGPFLQPQLRDELALRAKAVGVHFTNFVKKMEKQLLQADLVVGMGGYNTICEILSQRKPCLIIPRDNPRREQLIRAQIFKEHGLADYLPWGELTPDNLRDKIISLAADLTPYHEAMARFPMTGLEVMRQRLQTFRGGEA</sequence>
<dbReference type="OrthoDB" id="9802126at2"/>
<dbReference type="Proteomes" id="UP000016587">
    <property type="component" value="Chromosome"/>
</dbReference>
<dbReference type="STRING" id="1121448.DGI_2233"/>
<reference evidence="3" key="2">
    <citation type="submission" date="2013-07" db="EMBL/GenBank/DDBJ databases">
        <authorList>
            <person name="Morais-Silva F.O."/>
            <person name="Rezende A.M."/>
            <person name="Pimentel C."/>
            <person name="Resende D.M."/>
            <person name="Santos C.I."/>
            <person name="Clemente C."/>
            <person name="de Oliveira L.M."/>
            <person name="da Silva S.M."/>
            <person name="Costa D.A."/>
            <person name="Varela-Raposo A."/>
            <person name="Horacio E.C.A."/>
            <person name="Matos M."/>
            <person name="Flores O."/>
            <person name="Ruiz J.C."/>
            <person name="Rodrigues-Pousada C."/>
        </authorList>
    </citation>
    <scope>NUCLEOTIDE SEQUENCE [LARGE SCALE GENOMIC DNA]</scope>
    <source>
        <strain evidence="3">ATCC 19364 / DSM 1382 / NCIMB 9332 / VKM B-1759</strain>
    </source>
</reference>
<protein>
    <submittedName>
        <fullName evidence="2">Putative Glycosyltransferase 28 domain-containing protein</fullName>
    </submittedName>
</protein>
<dbReference type="GO" id="GO:0016758">
    <property type="term" value="F:hexosyltransferase activity"/>
    <property type="evidence" value="ECO:0007669"/>
    <property type="project" value="InterPro"/>
</dbReference>
<feature type="domain" description="Glycosyl transferase family 28 C-terminal" evidence="1">
    <location>
        <begin position="278"/>
        <end position="369"/>
    </location>
</feature>